<proteinExistence type="predicted"/>
<gene>
    <name evidence="1" type="ORF">KIN20_036646</name>
</gene>
<dbReference type="AlphaFoldDB" id="A0AAD5RCU9"/>
<evidence type="ECO:0000313" key="1">
    <source>
        <dbReference type="EMBL" id="KAJ1374053.1"/>
    </source>
</evidence>
<evidence type="ECO:0000313" key="2">
    <source>
        <dbReference type="Proteomes" id="UP001196413"/>
    </source>
</evidence>
<sequence>MANLAETYDVTCLQNCGYQLWGNWPLKLPHPEVVPLSILSNATRTLKAKISGSFLPMENLWT</sequence>
<protein>
    <submittedName>
        <fullName evidence="1">Uncharacterized protein</fullName>
    </submittedName>
</protein>
<keyword evidence="2" id="KW-1185">Reference proteome</keyword>
<accession>A0AAD5RCU9</accession>
<dbReference type="Proteomes" id="UP001196413">
    <property type="component" value="Unassembled WGS sequence"/>
</dbReference>
<reference evidence="1" key="1">
    <citation type="submission" date="2021-06" db="EMBL/GenBank/DDBJ databases">
        <title>Parelaphostrongylus tenuis whole genome reference sequence.</title>
        <authorList>
            <person name="Garwood T.J."/>
            <person name="Larsen P.A."/>
            <person name="Fountain-Jones N.M."/>
            <person name="Garbe J.R."/>
            <person name="Macchietto M.G."/>
            <person name="Kania S.A."/>
            <person name="Gerhold R.W."/>
            <person name="Richards J.E."/>
            <person name="Wolf T.M."/>
        </authorList>
    </citation>
    <scope>NUCLEOTIDE SEQUENCE</scope>
    <source>
        <strain evidence="1">MNPRO001-30</strain>
        <tissue evidence="1">Meninges</tissue>
    </source>
</reference>
<comment type="caution">
    <text evidence="1">The sequence shown here is derived from an EMBL/GenBank/DDBJ whole genome shotgun (WGS) entry which is preliminary data.</text>
</comment>
<dbReference type="EMBL" id="JAHQIW010007390">
    <property type="protein sequence ID" value="KAJ1374053.1"/>
    <property type="molecule type" value="Genomic_DNA"/>
</dbReference>
<name>A0AAD5RCU9_PARTN</name>
<organism evidence="1 2">
    <name type="scientific">Parelaphostrongylus tenuis</name>
    <name type="common">Meningeal worm</name>
    <dbReference type="NCBI Taxonomy" id="148309"/>
    <lineage>
        <taxon>Eukaryota</taxon>
        <taxon>Metazoa</taxon>
        <taxon>Ecdysozoa</taxon>
        <taxon>Nematoda</taxon>
        <taxon>Chromadorea</taxon>
        <taxon>Rhabditida</taxon>
        <taxon>Rhabditina</taxon>
        <taxon>Rhabditomorpha</taxon>
        <taxon>Strongyloidea</taxon>
        <taxon>Metastrongylidae</taxon>
        <taxon>Parelaphostrongylus</taxon>
    </lineage>
</organism>